<feature type="transmembrane region" description="Helical" evidence="1">
    <location>
        <begin position="67"/>
        <end position="87"/>
    </location>
</feature>
<reference evidence="3" key="1">
    <citation type="submission" date="2022-06" db="EMBL/GenBank/DDBJ databases">
        <title>New Polynucleobacter species.</title>
        <authorList>
            <person name="Hahn M.W."/>
        </authorList>
    </citation>
    <scope>NUCLEOTIDE SEQUENCE</scope>
    <source>
        <strain evidence="3">UK-FUSCHL-C3</strain>
    </source>
</reference>
<evidence type="ECO:0000256" key="1">
    <source>
        <dbReference type="SAM" id="Phobius"/>
    </source>
</evidence>
<dbReference type="Pfam" id="PF01578">
    <property type="entry name" value="Cytochrom_C_asm"/>
    <property type="match status" value="1"/>
</dbReference>
<feature type="transmembrane region" description="Helical" evidence="1">
    <location>
        <begin position="188"/>
        <end position="210"/>
    </location>
</feature>
<keyword evidence="1" id="KW-1133">Transmembrane helix</keyword>
<keyword evidence="1" id="KW-0472">Membrane</keyword>
<evidence type="ECO:0000313" key="3">
    <source>
        <dbReference type="EMBL" id="XCC57901.1"/>
    </source>
</evidence>
<feature type="transmembrane region" description="Helical" evidence="1">
    <location>
        <begin position="225"/>
        <end position="243"/>
    </location>
</feature>
<dbReference type="GO" id="GO:0020037">
    <property type="term" value="F:heme binding"/>
    <property type="evidence" value="ECO:0007669"/>
    <property type="project" value="InterPro"/>
</dbReference>
<dbReference type="RefSeq" id="WP_353439019.1">
    <property type="nucleotide sequence ID" value="NZ_CP099959.1"/>
</dbReference>
<sequence length="281" mass="31224">MTILGYSGFGWLPSILYLLLIVVLGYRDQKRPETPFFIGLVQILILIVLIIHGTLLHDSIFNGDTFVFGFAQDLSLMAWVGLSFYWIQSFFLPISSLRLMAISMAMFCAVLPDLFPGSVISQRAVADPWFKAHFIVATFAVGFFSLAAMLAVLMNVQDRALRKGMANGMAGSPTWVESLPPLLTMESFLFRLLYVGYGLLTLTVFSGLFFSQELFGKPLVFDHKTVFALLSWALFTGLVVARIRVGLRGPSAVRWVLGGFLALLLTYAGTRFVAEVILQRV</sequence>
<dbReference type="InterPro" id="IPR052372">
    <property type="entry name" value="YpjD/HemX"/>
</dbReference>
<feature type="transmembrane region" description="Helical" evidence="1">
    <location>
        <begin position="6"/>
        <end position="24"/>
    </location>
</feature>
<dbReference type="GO" id="GO:0017004">
    <property type="term" value="P:cytochrome complex assembly"/>
    <property type="evidence" value="ECO:0007669"/>
    <property type="project" value="InterPro"/>
</dbReference>
<dbReference type="AlphaFoldDB" id="A0AAU8A2K0"/>
<evidence type="ECO:0000259" key="2">
    <source>
        <dbReference type="Pfam" id="PF01578"/>
    </source>
</evidence>
<gene>
    <name evidence="3" type="primary">ccsA</name>
    <name evidence="3" type="ORF">NKE59_01020</name>
</gene>
<keyword evidence="1" id="KW-0812">Transmembrane</keyword>
<dbReference type="PANTHER" id="PTHR38034">
    <property type="entry name" value="INNER MEMBRANE PROTEIN YPJD"/>
    <property type="match status" value="1"/>
</dbReference>
<protein>
    <submittedName>
        <fullName evidence="3">Cytochrome c biogenesis protein CcsA</fullName>
    </submittedName>
</protein>
<feature type="transmembrane region" description="Helical" evidence="1">
    <location>
        <begin position="255"/>
        <end position="274"/>
    </location>
</feature>
<feature type="transmembrane region" description="Helical" evidence="1">
    <location>
        <begin position="36"/>
        <end position="55"/>
    </location>
</feature>
<feature type="transmembrane region" description="Helical" evidence="1">
    <location>
        <begin position="99"/>
        <end position="120"/>
    </location>
</feature>
<dbReference type="EMBL" id="CP099959">
    <property type="protein sequence ID" value="XCC57901.1"/>
    <property type="molecule type" value="Genomic_DNA"/>
</dbReference>
<proteinExistence type="predicted"/>
<dbReference type="InterPro" id="IPR002541">
    <property type="entry name" value="Cyt_c_assembly"/>
</dbReference>
<dbReference type="PANTHER" id="PTHR38034:SF1">
    <property type="entry name" value="INNER MEMBRANE PROTEIN YPJD"/>
    <property type="match status" value="1"/>
</dbReference>
<feature type="transmembrane region" description="Helical" evidence="1">
    <location>
        <begin position="132"/>
        <end position="156"/>
    </location>
</feature>
<accession>A0AAU8A2K0</accession>
<name>A0AAU8A2K0_9BURK</name>
<organism evidence="3">
    <name type="scientific">Polynucleobacter sp. UK-FUSCHL-C3</name>
    <dbReference type="NCBI Taxonomy" id="2955208"/>
    <lineage>
        <taxon>Bacteria</taxon>
        <taxon>Pseudomonadati</taxon>
        <taxon>Pseudomonadota</taxon>
        <taxon>Betaproteobacteria</taxon>
        <taxon>Burkholderiales</taxon>
        <taxon>Burkholderiaceae</taxon>
        <taxon>Polynucleobacter</taxon>
    </lineage>
</organism>
<feature type="domain" description="Cytochrome c assembly protein" evidence="2">
    <location>
        <begin position="72"/>
        <end position="277"/>
    </location>
</feature>